<sequence length="126" mass="13699">MGGFLKGFDESISEGVEGLYAALFMSIVGVMISVFSTLPSGDFVTNYLILFLVIMGMTDVTMILAVAQEALEASIGYIAGRVVGLLLMIYLGRMIGVSMTPYLISLLVLLLVVVVKIVWTLQEIRR</sequence>
<organism evidence="2 3">
    <name type="scientific">Thermococcus sibiricus</name>
    <dbReference type="NCBI Taxonomy" id="172049"/>
    <lineage>
        <taxon>Archaea</taxon>
        <taxon>Methanobacteriati</taxon>
        <taxon>Methanobacteriota</taxon>
        <taxon>Thermococci</taxon>
        <taxon>Thermococcales</taxon>
        <taxon>Thermococcaceae</taxon>
        <taxon>Thermococcus</taxon>
    </lineage>
</organism>
<dbReference type="GeneID" id="8096032"/>
<feature type="transmembrane region" description="Helical" evidence="1">
    <location>
        <begin position="20"/>
        <end position="38"/>
    </location>
</feature>
<dbReference type="PATRIC" id="fig|172049.5.peg.390"/>
<comment type="caution">
    <text evidence="2">The sequence shown here is derived from an EMBL/GenBank/DDBJ whole genome shotgun (WGS) entry which is preliminary data.</text>
</comment>
<dbReference type="AlphaFoldDB" id="A0A101ENJ5"/>
<gene>
    <name evidence="2" type="ORF">XD54_0031</name>
</gene>
<protein>
    <submittedName>
        <fullName evidence="2">Uncharacterized protein</fullName>
    </submittedName>
</protein>
<accession>A0A101ENJ5</accession>
<proteinExistence type="predicted"/>
<keyword evidence="1" id="KW-0812">Transmembrane</keyword>
<evidence type="ECO:0000313" key="2">
    <source>
        <dbReference type="EMBL" id="KUK18646.1"/>
    </source>
</evidence>
<dbReference type="Proteomes" id="UP000053911">
    <property type="component" value="Unassembled WGS sequence"/>
</dbReference>
<evidence type="ECO:0000313" key="3">
    <source>
        <dbReference type="Proteomes" id="UP000053911"/>
    </source>
</evidence>
<feature type="transmembrane region" description="Helical" evidence="1">
    <location>
        <begin position="102"/>
        <end position="121"/>
    </location>
</feature>
<feature type="transmembrane region" description="Helical" evidence="1">
    <location>
        <begin position="78"/>
        <end position="96"/>
    </location>
</feature>
<feature type="transmembrane region" description="Helical" evidence="1">
    <location>
        <begin position="44"/>
        <end position="66"/>
    </location>
</feature>
<keyword evidence="1" id="KW-1133">Transmembrane helix</keyword>
<dbReference type="RefSeq" id="WP_015849310.1">
    <property type="nucleotide sequence ID" value="NZ_LGFD01000001.1"/>
</dbReference>
<keyword evidence="1" id="KW-0472">Membrane</keyword>
<name>A0A101ENJ5_9EURY</name>
<dbReference type="EMBL" id="LGFD01000001">
    <property type="protein sequence ID" value="KUK18646.1"/>
    <property type="molecule type" value="Genomic_DNA"/>
</dbReference>
<reference evidence="3" key="1">
    <citation type="journal article" date="2015" name="MBio">
        <title>Genome-Resolved Metagenomic Analysis Reveals Roles for Candidate Phyla and Other Microbial Community Members in Biogeochemical Transformations in Oil Reservoirs.</title>
        <authorList>
            <person name="Hu P."/>
            <person name="Tom L."/>
            <person name="Singh A."/>
            <person name="Thomas B.C."/>
            <person name="Baker B.J."/>
            <person name="Piceno Y.M."/>
            <person name="Andersen G.L."/>
            <person name="Banfield J.F."/>
        </authorList>
    </citation>
    <scope>NUCLEOTIDE SEQUENCE [LARGE SCALE GENOMIC DNA]</scope>
</reference>
<evidence type="ECO:0000256" key="1">
    <source>
        <dbReference type="SAM" id="Phobius"/>
    </source>
</evidence>